<dbReference type="AlphaFoldDB" id="A0AAW9RZS3"/>
<name>A0AAW9RZS3_9BACT</name>
<sequence>MGKFWQTIKRPLIRFAFQIVEEEVEQKIAEIKDEYIKKAAAGSLDLAANYTGLLTDNNPNDKEQVSEFFKQNTDMHITVGADSLRAAAVQIPKEEIQKRALQAISLAEMVLKEAY</sequence>
<gene>
    <name evidence="1" type="ORF">AAG747_15365</name>
</gene>
<dbReference type="Proteomes" id="UP001403385">
    <property type="component" value="Unassembled WGS sequence"/>
</dbReference>
<evidence type="ECO:0000313" key="1">
    <source>
        <dbReference type="EMBL" id="MEN7549302.1"/>
    </source>
</evidence>
<dbReference type="EMBL" id="JBDKWZ010000008">
    <property type="protein sequence ID" value="MEN7549302.1"/>
    <property type="molecule type" value="Genomic_DNA"/>
</dbReference>
<accession>A0AAW9RZS3</accession>
<organism evidence="1 2">
    <name type="scientific">Rapidithrix thailandica</name>
    <dbReference type="NCBI Taxonomy" id="413964"/>
    <lineage>
        <taxon>Bacteria</taxon>
        <taxon>Pseudomonadati</taxon>
        <taxon>Bacteroidota</taxon>
        <taxon>Cytophagia</taxon>
        <taxon>Cytophagales</taxon>
        <taxon>Flammeovirgaceae</taxon>
        <taxon>Rapidithrix</taxon>
    </lineage>
</organism>
<dbReference type="RefSeq" id="WP_346822078.1">
    <property type="nucleotide sequence ID" value="NZ_JBDKWZ010000008.1"/>
</dbReference>
<proteinExistence type="predicted"/>
<keyword evidence="2" id="KW-1185">Reference proteome</keyword>
<reference evidence="1 2" key="1">
    <citation type="submission" date="2024-04" db="EMBL/GenBank/DDBJ databases">
        <title>Novel genus in family Flammeovirgaceae.</title>
        <authorList>
            <person name="Nguyen T.H."/>
            <person name="Vuong T.Q."/>
            <person name="Le H."/>
            <person name="Kim S.-G."/>
        </authorList>
    </citation>
    <scope>NUCLEOTIDE SEQUENCE [LARGE SCALE GENOMIC DNA]</scope>
    <source>
        <strain evidence="1 2">JCM 23209</strain>
    </source>
</reference>
<comment type="caution">
    <text evidence="1">The sequence shown here is derived from an EMBL/GenBank/DDBJ whole genome shotgun (WGS) entry which is preliminary data.</text>
</comment>
<evidence type="ECO:0000313" key="2">
    <source>
        <dbReference type="Proteomes" id="UP001403385"/>
    </source>
</evidence>
<protein>
    <submittedName>
        <fullName evidence="1">Uncharacterized protein</fullName>
    </submittedName>
</protein>